<name>A0A4U1J4R4_9BACT</name>
<feature type="chain" id="PRO_5020634225" evidence="7">
    <location>
        <begin position="26"/>
        <end position="338"/>
    </location>
</feature>
<keyword evidence="10" id="KW-1185">Reference proteome</keyword>
<evidence type="ECO:0000313" key="10">
    <source>
        <dbReference type="Proteomes" id="UP000309215"/>
    </source>
</evidence>
<keyword evidence="1 7" id="KW-0732">Signal</keyword>
<protein>
    <submittedName>
        <fullName evidence="9">Peptidylprolyl isomerase</fullName>
    </submittedName>
</protein>
<evidence type="ECO:0000259" key="8">
    <source>
        <dbReference type="PROSITE" id="PS50198"/>
    </source>
</evidence>
<evidence type="ECO:0000256" key="1">
    <source>
        <dbReference type="ARBA" id="ARBA00022729"/>
    </source>
</evidence>
<dbReference type="SUPFAM" id="SSF54534">
    <property type="entry name" value="FKBP-like"/>
    <property type="match status" value="1"/>
</dbReference>
<dbReference type="InterPro" id="IPR050280">
    <property type="entry name" value="OMP_Chaperone_SurA"/>
</dbReference>
<organism evidence="9 10">
    <name type="scientific">Polyangium fumosum</name>
    <dbReference type="NCBI Taxonomy" id="889272"/>
    <lineage>
        <taxon>Bacteria</taxon>
        <taxon>Pseudomonadati</taxon>
        <taxon>Myxococcota</taxon>
        <taxon>Polyangia</taxon>
        <taxon>Polyangiales</taxon>
        <taxon>Polyangiaceae</taxon>
        <taxon>Polyangium</taxon>
    </lineage>
</organism>
<dbReference type="InterPro" id="IPR027304">
    <property type="entry name" value="Trigger_fact/SurA_dom_sf"/>
</dbReference>
<evidence type="ECO:0000256" key="7">
    <source>
        <dbReference type="SAM" id="SignalP"/>
    </source>
</evidence>
<evidence type="ECO:0000256" key="5">
    <source>
        <dbReference type="ARBA" id="ARBA00023235"/>
    </source>
</evidence>
<feature type="signal peptide" evidence="7">
    <location>
        <begin position="1"/>
        <end position="25"/>
    </location>
</feature>
<dbReference type="EMBL" id="SSMQ01000038">
    <property type="protein sequence ID" value="TKD01680.1"/>
    <property type="molecule type" value="Genomic_DNA"/>
</dbReference>
<gene>
    <name evidence="9" type="ORF">E8A74_30510</name>
</gene>
<dbReference type="PANTHER" id="PTHR47637:SF1">
    <property type="entry name" value="CHAPERONE SURA"/>
    <property type="match status" value="1"/>
</dbReference>
<comment type="caution">
    <text evidence="9">The sequence shown here is derived from an EMBL/GenBank/DDBJ whole genome shotgun (WGS) entry which is preliminary data.</text>
</comment>
<dbReference type="InterPro" id="IPR000297">
    <property type="entry name" value="PPIase_PpiC"/>
</dbReference>
<dbReference type="OrthoDB" id="14196at2"/>
<evidence type="ECO:0000256" key="6">
    <source>
        <dbReference type="PROSITE-ProRule" id="PRU00278"/>
    </source>
</evidence>
<keyword evidence="2" id="KW-0574">Periplasm</keyword>
<dbReference type="InterPro" id="IPR023058">
    <property type="entry name" value="PPIase_PpiC_CS"/>
</dbReference>
<dbReference type="Gene3D" id="3.10.50.40">
    <property type="match status" value="1"/>
</dbReference>
<reference evidence="9 10" key="1">
    <citation type="submission" date="2019-04" db="EMBL/GenBank/DDBJ databases">
        <authorList>
            <person name="Li Y."/>
            <person name="Wang J."/>
        </authorList>
    </citation>
    <scope>NUCLEOTIDE SEQUENCE [LARGE SCALE GENOMIC DNA]</scope>
    <source>
        <strain evidence="9 10">DSM 14668</strain>
    </source>
</reference>
<evidence type="ECO:0000256" key="3">
    <source>
        <dbReference type="ARBA" id="ARBA00023110"/>
    </source>
</evidence>
<keyword evidence="3 6" id="KW-0697">Rotamase</keyword>
<proteinExistence type="predicted"/>
<dbReference type="RefSeq" id="WP_136932630.1">
    <property type="nucleotide sequence ID" value="NZ_SSMQ01000038.1"/>
</dbReference>
<dbReference type="Proteomes" id="UP000309215">
    <property type="component" value="Unassembled WGS sequence"/>
</dbReference>
<dbReference type="SUPFAM" id="SSF109998">
    <property type="entry name" value="Triger factor/SurA peptide-binding domain-like"/>
    <property type="match status" value="1"/>
</dbReference>
<dbReference type="GO" id="GO:0003755">
    <property type="term" value="F:peptidyl-prolyl cis-trans isomerase activity"/>
    <property type="evidence" value="ECO:0007669"/>
    <property type="project" value="UniProtKB-KW"/>
</dbReference>
<accession>A0A4U1J4R4</accession>
<keyword evidence="5 6" id="KW-0413">Isomerase</keyword>
<dbReference type="Gene3D" id="1.10.4030.10">
    <property type="entry name" value="Porin chaperone SurA, peptide-binding domain"/>
    <property type="match status" value="1"/>
</dbReference>
<dbReference type="InterPro" id="IPR046357">
    <property type="entry name" value="PPIase_dom_sf"/>
</dbReference>
<evidence type="ECO:0000313" key="9">
    <source>
        <dbReference type="EMBL" id="TKD01680.1"/>
    </source>
</evidence>
<dbReference type="PROSITE" id="PS01096">
    <property type="entry name" value="PPIC_PPIASE_1"/>
    <property type="match status" value="1"/>
</dbReference>
<sequence length="338" mass="38003">MRSRQRLVALGLVLAAALAQQPAEAIVVERIVAVVGDEPILLSELRARAKPFLLQVQQRVRPGAEQAAAESQVFKDMLETMIDQRLEAQAAERAGITVTPDEVENAFRNIANAQGISTAELFREAKARSGLTEQEYRDEIRRQILEGKMLQLRVKGRVRITEDDVKATYERTLRDERKRRDYRPSWIVLQIMPGSSPEAIAERKKLAAEIVTRARAGEDFAALARAYSDEANTRDAGGDLGIRAPIGSPQTQQGQRPALSPEFENAVMPLEPGQVSDVIEMEKGLVIMKLISRQPSRYTTYEAAKGEMVQRLQTEILEKAKRKWLDELKKRTHLDVRL</sequence>
<evidence type="ECO:0000256" key="4">
    <source>
        <dbReference type="ARBA" id="ARBA00023186"/>
    </source>
</evidence>
<feature type="domain" description="PpiC" evidence="8">
    <location>
        <begin position="179"/>
        <end position="292"/>
    </location>
</feature>
<evidence type="ECO:0000256" key="2">
    <source>
        <dbReference type="ARBA" id="ARBA00022764"/>
    </source>
</evidence>
<dbReference type="AlphaFoldDB" id="A0A4U1J4R4"/>
<dbReference type="PROSITE" id="PS50198">
    <property type="entry name" value="PPIC_PPIASE_2"/>
    <property type="match status" value="1"/>
</dbReference>
<keyword evidence="4" id="KW-0143">Chaperone</keyword>
<dbReference type="InterPro" id="IPR015391">
    <property type="entry name" value="SurA_N"/>
</dbReference>
<dbReference type="Pfam" id="PF09312">
    <property type="entry name" value="SurA_N"/>
    <property type="match status" value="1"/>
</dbReference>
<dbReference type="Pfam" id="PF00639">
    <property type="entry name" value="Rotamase"/>
    <property type="match status" value="1"/>
</dbReference>
<dbReference type="PANTHER" id="PTHR47637">
    <property type="entry name" value="CHAPERONE SURA"/>
    <property type="match status" value="1"/>
</dbReference>